<evidence type="ECO:0000256" key="1">
    <source>
        <dbReference type="ARBA" id="ARBA00000971"/>
    </source>
</evidence>
<gene>
    <name evidence="7" type="ORF">LPB3_04430</name>
</gene>
<evidence type="ECO:0000256" key="5">
    <source>
        <dbReference type="SAM" id="MobiDB-lite"/>
    </source>
</evidence>
<dbReference type="AlphaFoldDB" id="A0A1B8U165"/>
<dbReference type="InterPro" id="IPR046357">
    <property type="entry name" value="PPIase_dom_sf"/>
</dbReference>
<evidence type="ECO:0000256" key="3">
    <source>
        <dbReference type="ARBA" id="ARBA00023110"/>
    </source>
</evidence>
<dbReference type="EC" id="5.2.1.8" evidence="2 4"/>
<dbReference type="KEGG" id="pob:LPB03_00680"/>
<evidence type="ECO:0000259" key="6">
    <source>
        <dbReference type="PROSITE" id="PS50059"/>
    </source>
</evidence>
<protein>
    <recommendedName>
        <fullName evidence="2 4">peptidylprolyl isomerase</fullName>
        <ecNumber evidence="2 4">5.2.1.8</ecNumber>
    </recommendedName>
</protein>
<feature type="compositionally biased region" description="Polar residues" evidence="5">
    <location>
        <begin position="286"/>
        <end position="295"/>
    </location>
</feature>
<accession>A0A1B8U165</accession>
<name>A0A1B8U165_9FLAO</name>
<organism evidence="7 8">
    <name type="scientific">Polaribacter vadi</name>
    <dbReference type="NCBI Taxonomy" id="1774273"/>
    <lineage>
        <taxon>Bacteria</taxon>
        <taxon>Pseudomonadati</taxon>
        <taxon>Bacteroidota</taxon>
        <taxon>Flavobacteriia</taxon>
        <taxon>Flavobacteriales</taxon>
        <taxon>Flavobacteriaceae</taxon>
    </lineage>
</organism>
<comment type="catalytic activity">
    <reaction evidence="1 4">
        <text>[protein]-peptidylproline (omega=180) = [protein]-peptidylproline (omega=0)</text>
        <dbReference type="Rhea" id="RHEA:16237"/>
        <dbReference type="Rhea" id="RHEA-COMP:10747"/>
        <dbReference type="Rhea" id="RHEA-COMP:10748"/>
        <dbReference type="ChEBI" id="CHEBI:83833"/>
        <dbReference type="ChEBI" id="CHEBI:83834"/>
        <dbReference type="EC" id="5.2.1.8"/>
    </reaction>
</comment>
<keyword evidence="3 4" id="KW-0697">Rotamase</keyword>
<evidence type="ECO:0000313" key="7">
    <source>
        <dbReference type="EMBL" id="OBY65613.1"/>
    </source>
</evidence>
<dbReference type="PROSITE" id="PS50059">
    <property type="entry name" value="FKBP_PPIASE"/>
    <property type="match status" value="1"/>
</dbReference>
<reference evidence="8" key="1">
    <citation type="submission" date="2016-02" db="EMBL/GenBank/DDBJ databases">
        <authorList>
            <person name="Shin S.-K."/>
            <person name="Yi H."/>
            <person name="Kim E."/>
        </authorList>
    </citation>
    <scope>NUCLEOTIDE SEQUENCE [LARGE SCALE GENOMIC DNA]</scope>
    <source>
        <strain evidence="8">LPB0003</strain>
    </source>
</reference>
<keyword evidence="4 7" id="KW-0413">Isomerase</keyword>
<dbReference type="Gene3D" id="3.10.50.40">
    <property type="match status" value="1"/>
</dbReference>
<dbReference type="RefSeq" id="WP_065318391.1">
    <property type="nucleotide sequence ID" value="NZ_CP017477.1"/>
</dbReference>
<evidence type="ECO:0000256" key="2">
    <source>
        <dbReference type="ARBA" id="ARBA00013194"/>
    </source>
</evidence>
<dbReference type="STRING" id="1774273.LPB03_00680"/>
<dbReference type="OrthoDB" id="1424215at2"/>
<dbReference type="InterPro" id="IPR001179">
    <property type="entry name" value="PPIase_FKBP_dom"/>
</dbReference>
<dbReference type="EMBL" id="LSFM01000018">
    <property type="protein sequence ID" value="OBY65613.1"/>
    <property type="molecule type" value="Genomic_DNA"/>
</dbReference>
<sequence length="305" mass="33496">MTKLKNIIGIIIFATIIYACGDDNFINNPFADIDHEALAISDNDSLVKFLKNHYYDADLDSVKTLITGKTPIFEDDKLKTMSVTENDIDYKLYVYVAKEGDSGSDPDKGNPTKVDSVYVNYAGRTMSGTTFSSFNFDSNSTGIWFNLLSVIKGWSYGYTKLKGGELKKDPNTGGVFNGPITYLNGGKGVLFIPSGLAYPSSNTQNYTSSLVDTNLLFYIDLLTFVPDTDHDNDGVPTIKEDLDNDGNVNNDDTDGDGFPNYFDVDDDGDGVFTKDEDANDDGDPTNDFSDSTNPTLPDYLNPNIK</sequence>
<evidence type="ECO:0000313" key="8">
    <source>
        <dbReference type="Proteomes" id="UP000092584"/>
    </source>
</evidence>
<dbReference type="PROSITE" id="PS51257">
    <property type="entry name" value="PROKAR_LIPOPROTEIN"/>
    <property type="match status" value="1"/>
</dbReference>
<comment type="caution">
    <text evidence="7">The sequence shown here is derived from an EMBL/GenBank/DDBJ whole genome shotgun (WGS) entry which is preliminary data.</text>
</comment>
<keyword evidence="8" id="KW-1185">Reference proteome</keyword>
<feature type="region of interest" description="Disordered" evidence="5">
    <location>
        <begin position="235"/>
        <end position="305"/>
    </location>
</feature>
<dbReference type="GO" id="GO:0003755">
    <property type="term" value="F:peptidyl-prolyl cis-trans isomerase activity"/>
    <property type="evidence" value="ECO:0007669"/>
    <property type="project" value="UniProtKB-KW"/>
</dbReference>
<proteinExistence type="predicted"/>
<dbReference type="Proteomes" id="UP000092584">
    <property type="component" value="Unassembled WGS sequence"/>
</dbReference>
<evidence type="ECO:0000256" key="4">
    <source>
        <dbReference type="PROSITE-ProRule" id="PRU00277"/>
    </source>
</evidence>
<dbReference type="SUPFAM" id="SSF54534">
    <property type="entry name" value="FKBP-like"/>
    <property type="match status" value="1"/>
</dbReference>
<feature type="domain" description="PPIase FKBP-type" evidence="6">
    <location>
        <begin position="114"/>
        <end position="225"/>
    </location>
</feature>